<dbReference type="AlphaFoldDB" id="A0A504J3C7"/>
<name>A0A504J3C7_9FLAO</name>
<evidence type="ECO:0000313" key="2">
    <source>
        <dbReference type="Proteomes" id="UP000315540"/>
    </source>
</evidence>
<dbReference type="RefSeq" id="WP_140596398.1">
    <property type="nucleotide sequence ID" value="NZ_VFWZ01000008.1"/>
</dbReference>
<sequence length="68" mass="7850">MTAQNDKEKRIKAFLKDLKKISVAHGVVIETNRPPYALNIKQDVTYLINPKTKSIFPVWLNDEEDPLL</sequence>
<keyword evidence="2" id="KW-1185">Reference proteome</keyword>
<gene>
    <name evidence="1" type="ORF">FHK87_21130</name>
</gene>
<dbReference type="Proteomes" id="UP000315540">
    <property type="component" value="Unassembled WGS sequence"/>
</dbReference>
<comment type="caution">
    <text evidence="1">The sequence shown here is derived from an EMBL/GenBank/DDBJ whole genome shotgun (WGS) entry which is preliminary data.</text>
</comment>
<organism evidence="1 2">
    <name type="scientific">Aquimarina algicola</name>
    <dbReference type="NCBI Taxonomy" id="2589995"/>
    <lineage>
        <taxon>Bacteria</taxon>
        <taxon>Pseudomonadati</taxon>
        <taxon>Bacteroidota</taxon>
        <taxon>Flavobacteriia</taxon>
        <taxon>Flavobacteriales</taxon>
        <taxon>Flavobacteriaceae</taxon>
        <taxon>Aquimarina</taxon>
    </lineage>
</organism>
<accession>A0A504J3C7</accession>
<dbReference type="EMBL" id="VFWZ01000008">
    <property type="protein sequence ID" value="TPN82932.1"/>
    <property type="molecule type" value="Genomic_DNA"/>
</dbReference>
<evidence type="ECO:0000313" key="1">
    <source>
        <dbReference type="EMBL" id="TPN82932.1"/>
    </source>
</evidence>
<proteinExistence type="predicted"/>
<protein>
    <submittedName>
        <fullName evidence="1">Uncharacterized protein</fullName>
    </submittedName>
</protein>
<reference evidence="1 2" key="1">
    <citation type="submission" date="2019-06" db="EMBL/GenBank/DDBJ databases">
        <authorList>
            <person name="Meng X."/>
        </authorList>
    </citation>
    <scope>NUCLEOTIDE SEQUENCE [LARGE SCALE GENOMIC DNA]</scope>
    <source>
        <strain evidence="1 2">M625</strain>
    </source>
</reference>